<protein>
    <recommendedName>
        <fullName evidence="4">protein-serine/threonine phosphatase</fullName>
        <ecNumber evidence="4">3.1.3.16</ecNumber>
    </recommendedName>
</protein>
<dbReference type="FunFam" id="3.60.40.10:FF:000022">
    <property type="entry name" value="probable protein phosphatase 2C 12"/>
    <property type="match status" value="1"/>
</dbReference>
<dbReference type="InterPro" id="IPR001932">
    <property type="entry name" value="PPM-type_phosphatase-like_dom"/>
</dbReference>
<dbReference type="SMART" id="SM00331">
    <property type="entry name" value="PP2C_SIG"/>
    <property type="match status" value="1"/>
</dbReference>
<keyword evidence="6" id="KW-0378">Hydrolase</keyword>
<evidence type="ECO:0000259" key="12">
    <source>
        <dbReference type="PROSITE" id="PS51746"/>
    </source>
</evidence>
<organism evidence="13 14">
    <name type="scientific">Papaver nudicaule</name>
    <name type="common">Iceland poppy</name>
    <dbReference type="NCBI Taxonomy" id="74823"/>
    <lineage>
        <taxon>Eukaryota</taxon>
        <taxon>Viridiplantae</taxon>
        <taxon>Streptophyta</taxon>
        <taxon>Embryophyta</taxon>
        <taxon>Tracheophyta</taxon>
        <taxon>Spermatophyta</taxon>
        <taxon>Magnoliopsida</taxon>
        <taxon>Ranunculales</taxon>
        <taxon>Papaveraceae</taxon>
        <taxon>Papaveroideae</taxon>
        <taxon>Papaver</taxon>
    </lineage>
</organism>
<evidence type="ECO:0000256" key="6">
    <source>
        <dbReference type="ARBA" id="ARBA00022801"/>
    </source>
</evidence>
<comment type="cofactor">
    <cofactor evidence="2">
        <name>Mg(2+)</name>
        <dbReference type="ChEBI" id="CHEBI:18420"/>
    </cofactor>
</comment>
<dbReference type="GO" id="GO:0004722">
    <property type="term" value="F:protein serine/threonine phosphatase activity"/>
    <property type="evidence" value="ECO:0007669"/>
    <property type="project" value="UniProtKB-EC"/>
</dbReference>
<evidence type="ECO:0000256" key="5">
    <source>
        <dbReference type="ARBA" id="ARBA00022723"/>
    </source>
</evidence>
<evidence type="ECO:0000256" key="3">
    <source>
        <dbReference type="ARBA" id="ARBA00006702"/>
    </source>
</evidence>
<sequence length="429" mass="46640">MATRHEHHMVPLSVLLKREVSTERTIEKPDLLHGQASQSKKGEDFTLFKTECQRIPGDGNSTFSVFGLFDGHNGSTAAIYTKENLLNNIVGAIPADLSRDEWLAALPRALVAGFVKTDKDLQDKARTSGTTVTFVIIDGYVVTVASVGDSRCILESSEGTIYSLSADHRLECNEEERDRITASGGEVGRLNIVGGAQIGPLRCWPGGLCLSRSIGDMDVGEFIVPVPYVKQVKLSSAGGRLIISSDGVWDALSSETVLNCCRGMPADAAAEQIVKEALHSKGLRDDTTCIVVDILPIEKLTPSLPPPRKHGKGVFKAMFKKKSSSSSSHPEYTPPDLVEEMFEEGSAMLAERLDTEYPLCNMFKLFVCAVCQVDMKPKEGTSVHSGSSNLRKLHSWDGPFLCSSCQAKKEAMEGKNQSRDDRSNSRGSD</sequence>
<keyword evidence="5" id="KW-0479">Metal-binding</keyword>
<evidence type="ECO:0000313" key="14">
    <source>
        <dbReference type="Proteomes" id="UP001177140"/>
    </source>
</evidence>
<dbReference type="Proteomes" id="UP001177140">
    <property type="component" value="Unassembled WGS sequence"/>
</dbReference>
<keyword evidence="7" id="KW-0460">Magnesium</keyword>
<dbReference type="InterPro" id="IPR015655">
    <property type="entry name" value="PP2C"/>
</dbReference>
<proteinExistence type="inferred from homology"/>
<comment type="similarity">
    <text evidence="3">Belongs to the PP2C family.</text>
</comment>
<keyword evidence="9" id="KW-0464">Manganese</keyword>
<comment type="cofactor">
    <cofactor evidence="1">
        <name>Mn(2+)</name>
        <dbReference type="ChEBI" id="CHEBI:29035"/>
    </cofactor>
</comment>
<dbReference type="Pfam" id="PF00481">
    <property type="entry name" value="PP2C"/>
    <property type="match status" value="1"/>
</dbReference>
<evidence type="ECO:0000256" key="4">
    <source>
        <dbReference type="ARBA" id="ARBA00013081"/>
    </source>
</evidence>
<keyword evidence="8" id="KW-0904">Protein phosphatase</keyword>
<comment type="catalytic activity">
    <reaction evidence="10">
        <text>O-phospho-L-seryl-[protein] + H2O = L-seryl-[protein] + phosphate</text>
        <dbReference type="Rhea" id="RHEA:20629"/>
        <dbReference type="Rhea" id="RHEA-COMP:9863"/>
        <dbReference type="Rhea" id="RHEA-COMP:11604"/>
        <dbReference type="ChEBI" id="CHEBI:15377"/>
        <dbReference type="ChEBI" id="CHEBI:29999"/>
        <dbReference type="ChEBI" id="CHEBI:43474"/>
        <dbReference type="ChEBI" id="CHEBI:83421"/>
        <dbReference type="EC" id="3.1.3.16"/>
    </reaction>
</comment>
<dbReference type="PANTHER" id="PTHR47992">
    <property type="entry name" value="PROTEIN PHOSPHATASE"/>
    <property type="match status" value="1"/>
</dbReference>
<evidence type="ECO:0000313" key="13">
    <source>
        <dbReference type="EMBL" id="MCL7049565.1"/>
    </source>
</evidence>
<evidence type="ECO:0000256" key="10">
    <source>
        <dbReference type="ARBA" id="ARBA00047761"/>
    </source>
</evidence>
<dbReference type="Gene3D" id="3.60.40.10">
    <property type="entry name" value="PPM-type phosphatase domain"/>
    <property type="match status" value="1"/>
</dbReference>
<gene>
    <name evidence="13" type="ORF">MKW94_002630</name>
</gene>
<evidence type="ECO:0000256" key="1">
    <source>
        <dbReference type="ARBA" id="ARBA00001936"/>
    </source>
</evidence>
<keyword evidence="14" id="KW-1185">Reference proteome</keyword>
<feature type="domain" description="PPM-type phosphatase" evidence="12">
    <location>
        <begin position="25"/>
        <end position="294"/>
    </location>
</feature>
<dbReference type="GO" id="GO:0046872">
    <property type="term" value="F:metal ion binding"/>
    <property type="evidence" value="ECO:0007669"/>
    <property type="project" value="UniProtKB-KW"/>
</dbReference>
<dbReference type="CDD" id="cd00143">
    <property type="entry name" value="PP2Cc"/>
    <property type="match status" value="1"/>
</dbReference>
<reference evidence="13" key="1">
    <citation type="submission" date="2022-03" db="EMBL/GenBank/DDBJ databases">
        <title>A functionally conserved STORR gene fusion in Papaver species that diverged 16.8 million years ago.</title>
        <authorList>
            <person name="Catania T."/>
        </authorList>
    </citation>
    <scope>NUCLEOTIDE SEQUENCE</scope>
    <source>
        <strain evidence="13">S-191538</strain>
    </source>
</reference>
<dbReference type="EMBL" id="JAJJMA010317628">
    <property type="protein sequence ID" value="MCL7049565.1"/>
    <property type="molecule type" value="Genomic_DNA"/>
</dbReference>
<evidence type="ECO:0000256" key="11">
    <source>
        <dbReference type="ARBA" id="ARBA00048336"/>
    </source>
</evidence>
<evidence type="ECO:0000256" key="2">
    <source>
        <dbReference type="ARBA" id="ARBA00001946"/>
    </source>
</evidence>
<dbReference type="EC" id="3.1.3.16" evidence="4"/>
<dbReference type="AlphaFoldDB" id="A0AA41VXX3"/>
<dbReference type="PROSITE" id="PS51746">
    <property type="entry name" value="PPM_2"/>
    <property type="match status" value="1"/>
</dbReference>
<accession>A0AA41VXX3</accession>
<evidence type="ECO:0000256" key="9">
    <source>
        <dbReference type="ARBA" id="ARBA00023211"/>
    </source>
</evidence>
<dbReference type="InterPro" id="IPR036457">
    <property type="entry name" value="PPM-type-like_dom_sf"/>
</dbReference>
<dbReference type="SUPFAM" id="SSF81606">
    <property type="entry name" value="PP2C-like"/>
    <property type="match status" value="1"/>
</dbReference>
<comment type="catalytic activity">
    <reaction evidence="11">
        <text>O-phospho-L-threonyl-[protein] + H2O = L-threonyl-[protein] + phosphate</text>
        <dbReference type="Rhea" id="RHEA:47004"/>
        <dbReference type="Rhea" id="RHEA-COMP:11060"/>
        <dbReference type="Rhea" id="RHEA-COMP:11605"/>
        <dbReference type="ChEBI" id="CHEBI:15377"/>
        <dbReference type="ChEBI" id="CHEBI:30013"/>
        <dbReference type="ChEBI" id="CHEBI:43474"/>
        <dbReference type="ChEBI" id="CHEBI:61977"/>
        <dbReference type="EC" id="3.1.3.16"/>
    </reaction>
</comment>
<evidence type="ECO:0000256" key="8">
    <source>
        <dbReference type="ARBA" id="ARBA00022912"/>
    </source>
</evidence>
<name>A0AA41VXX3_PAPNU</name>
<comment type="caution">
    <text evidence="13">The sequence shown here is derived from an EMBL/GenBank/DDBJ whole genome shotgun (WGS) entry which is preliminary data.</text>
</comment>
<dbReference type="SMART" id="SM00332">
    <property type="entry name" value="PP2Cc"/>
    <property type="match status" value="1"/>
</dbReference>
<evidence type="ECO:0000256" key="7">
    <source>
        <dbReference type="ARBA" id="ARBA00022842"/>
    </source>
</evidence>